<evidence type="ECO:0000313" key="2">
    <source>
        <dbReference type="Proteomes" id="UP000266258"/>
    </source>
</evidence>
<gene>
    <name evidence="1" type="ORF">CJP74_07045</name>
</gene>
<keyword evidence="2" id="KW-1185">Reference proteome</keyword>
<protein>
    <submittedName>
        <fullName evidence="1">Uncharacterized protein</fullName>
    </submittedName>
</protein>
<proteinExistence type="predicted"/>
<reference evidence="1 2" key="1">
    <citation type="submission" date="2017-08" db="EMBL/GenBank/DDBJ databases">
        <title>Reclassification of Bisgaard taxon 37 and 44.</title>
        <authorList>
            <person name="Christensen H."/>
        </authorList>
    </citation>
    <scope>NUCLEOTIDE SEQUENCE [LARGE SCALE GENOMIC DNA]</scope>
    <source>
        <strain evidence="1 2">B96_4</strain>
    </source>
</reference>
<dbReference type="EMBL" id="NRJH01000064">
    <property type="protein sequence ID" value="RIY31510.1"/>
    <property type="molecule type" value="Genomic_DNA"/>
</dbReference>
<name>A0A3A1Y270_9GAMM</name>
<accession>A0A3A1Y270</accession>
<sequence>MGLQLQPVGLELQFNLHSTYSLTEFLAGPNAEVISLLTPSFSLGLSQAIALIGDNSTLVNQMVKACYADASKLNPFLEQNESNYLDFSEYVKEHQPEDLEVFYFRPLIALNNLHVILGNVAWEQAVRDLFTINSNSQGLIIVGSYVDLAANVCVLEDLQSRFGLFKKVYLKTYAKEELKDFIAYRCREQGLDLSDAGLAYLTQVYQTIDPSSLDLDRTALNILRLCREQQKNPSLLSKQYLQSYPEVFKFTHLNDDLSSFSAQQENEQLGNSKVTAFTDLFTRFKSKQAATQQQLLSREKRRPYTAAFAAGFAQFLRGKYPHLDNYEPEAKLMACLKKEQNFAPTPHQLKVRRLLQQHIQQAHENREQTLFAHAGIDADIFFDSDAEINQDYQRHEDVAPEPALFVPSPPLLNESNELVDALFAEPTSEQEQVDLAWQPQEQNALNAPLSRLLRRKKDTKDEQLVNFLQVLDFAE</sequence>
<dbReference type="OrthoDB" id="9784878at2"/>
<dbReference type="Proteomes" id="UP000266258">
    <property type="component" value="Unassembled WGS sequence"/>
</dbReference>
<dbReference type="AlphaFoldDB" id="A0A3A1Y270"/>
<evidence type="ECO:0000313" key="1">
    <source>
        <dbReference type="EMBL" id="RIY31510.1"/>
    </source>
</evidence>
<comment type="caution">
    <text evidence="1">The sequence shown here is derived from an EMBL/GenBank/DDBJ whole genome shotgun (WGS) entry which is preliminary data.</text>
</comment>
<organism evidence="1 2">
    <name type="scientific">Psittacicella melopsittaci</name>
    <dbReference type="NCBI Taxonomy" id="2028576"/>
    <lineage>
        <taxon>Bacteria</taxon>
        <taxon>Pseudomonadati</taxon>
        <taxon>Pseudomonadota</taxon>
        <taxon>Gammaproteobacteria</taxon>
        <taxon>Pasteurellales</taxon>
        <taxon>Psittacicellaceae</taxon>
        <taxon>Psittacicella</taxon>
    </lineage>
</organism>
<dbReference type="RefSeq" id="WP_119497688.1">
    <property type="nucleotide sequence ID" value="NZ_NRJH01000064.1"/>
</dbReference>